<dbReference type="InterPro" id="IPR003439">
    <property type="entry name" value="ABC_transporter-like_ATP-bd"/>
</dbReference>
<dbReference type="InterPro" id="IPR050683">
    <property type="entry name" value="Bact_Polysacc_Export_ATP-bd"/>
</dbReference>
<feature type="domain" description="ABC transporter" evidence="5">
    <location>
        <begin position="2"/>
        <end position="215"/>
    </location>
</feature>
<sequence length="215" mass="23992">MIELKHVCKSYPVGDRINQVLDDISVTLPVDRNIGILGRNGQGKSTLLRVIAGILTPDSGEVIRHTRVSWPIGFGGGFAGSLTGEENCRFVARIYDEDVDEVCRFALDFSELGSYFYMPIKTYSAGMRARLAFALSMAIDFEVYLIDEITAVGDKPFQQKCRSAFAERRKRASVFIVSHNMQTIRQYAEECGVLTNGKLTLYPSVDEAADRYEAL</sequence>
<proteinExistence type="inferred from homology"/>
<comment type="similarity">
    <text evidence="1">Belongs to the ABC transporter superfamily.</text>
</comment>
<evidence type="ECO:0000256" key="2">
    <source>
        <dbReference type="ARBA" id="ARBA00022448"/>
    </source>
</evidence>
<dbReference type="GO" id="GO:0140359">
    <property type="term" value="F:ABC-type transporter activity"/>
    <property type="evidence" value="ECO:0007669"/>
    <property type="project" value="InterPro"/>
</dbReference>
<name>A0A831RQJ0_9GAMM</name>
<dbReference type="PROSITE" id="PS00211">
    <property type="entry name" value="ABC_TRANSPORTER_1"/>
    <property type="match status" value="1"/>
</dbReference>
<evidence type="ECO:0000256" key="3">
    <source>
        <dbReference type="ARBA" id="ARBA00022741"/>
    </source>
</evidence>
<dbReference type="AlphaFoldDB" id="A0A831RQJ0"/>
<dbReference type="Gene3D" id="3.40.50.300">
    <property type="entry name" value="P-loop containing nucleotide triphosphate hydrolases"/>
    <property type="match status" value="1"/>
</dbReference>
<dbReference type="GO" id="GO:0016887">
    <property type="term" value="F:ATP hydrolysis activity"/>
    <property type="evidence" value="ECO:0007669"/>
    <property type="project" value="InterPro"/>
</dbReference>
<dbReference type="EMBL" id="DRKP01000166">
    <property type="protein sequence ID" value="HEB97406.1"/>
    <property type="molecule type" value="Genomic_DNA"/>
</dbReference>
<dbReference type="Proteomes" id="UP000886251">
    <property type="component" value="Unassembled WGS sequence"/>
</dbReference>
<dbReference type="SUPFAM" id="SSF52540">
    <property type="entry name" value="P-loop containing nucleoside triphosphate hydrolases"/>
    <property type="match status" value="1"/>
</dbReference>
<dbReference type="CDD" id="cd03220">
    <property type="entry name" value="ABC_KpsT_Wzt"/>
    <property type="match status" value="1"/>
</dbReference>
<organism evidence="6">
    <name type="scientific">Sedimenticola thiotaurini</name>
    <dbReference type="NCBI Taxonomy" id="1543721"/>
    <lineage>
        <taxon>Bacteria</taxon>
        <taxon>Pseudomonadati</taxon>
        <taxon>Pseudomonadota</taxon>
        <taxon>Gammaproteobacteria</taxon>
        <taxon>Chromatiales</taxon>
        <taxon>Sedimenticolaceae</taxon>
        <taxon>Sedimenticola</taxon>
    </lineage>
</organism>
<evidence type="ECO:0000256" key="1">
    <source>
        <dbReference type="ARBA" id="ARBA00005417"/>
    </source>
</evidence>
<dbReference type="InterPro" id="IPR027417">
    <property type="entry name" value="P-loop_NTPase"/>
</dbReference>
<dbReference type="InterPro" id="IPR003593">
    <property type="entry name" value="AAA+_ATPase"/>
</dbReference>
<dbReference type="PANTHER" id="PTHR46743:SF2">
    <property type="entry name" value="TEICHOIC ACIDS EXPORT ATP-BINDING PROTEIN TAGH"/>
    <property type="match status" value="1"/>
</dbReference>
<gene>
    <name evidence="6" type="ORF">ENI96_13370</name>
</gene>
<keyword evidence="4 6" id="KW-0067">ATP-binding</keyword>
<reference evidence="6" key="1">
    <citation type="journal article" date="2020" name="mSystems">
        <title>Genome- and Community-Level Interaction Insights into Carbon Utilization and Element Cycling Functions of Hydrothermarchaeota in Hydrothermal Sediment.</title>
        <authorList>
            <person name="Zhou Z."/>
            <person name="Liu Y."/>
            <person name="Xu W."/>
            <person name="Pan J."/>
            <person name="Luo Z.H."/>
            <person name="Li M."/>
        </authorList>
    </citation>
    <scope>NUCLEOTIDE SEQUENCE [LARGE SCALE GENOMIC DNA]</scope>
    <source>
        <strain evidence="6">HyVt-443</strain>
    </source>
</reference>
<protein>
    <submittedName>
        <fullName evidence="6">ABC transporter ATP-binding protein</fullName>
    </submittedName>
</protein>
<dbReference type="InterPro" id="IPR017871">
    <property type="entry name" value="ABC_transporter-like_CS"/>
</dbReference>
<accession>A0A831RQJ0</accession>
<dbReference type="GO" id="GO:0016020">
    <property type="term" value="C:membrane"/>
    <property type="evidence" value="ECO:0007669"/>
    <property type="project" value="InterPro"/>
</dbReference>
<dbReference type="InterPro" id="IPR015860">
    <property type="entry name" value="ABC_transpr_TagH-like"/>
</dbReference>
<dbReference type="PROSITE" id="PS50893">
    <property type="entry name" value="ABC_TRANSPORTER_2"/>
    <property type="match status" value="1"/>
</dbReference>
<evidence type="ECO:0000259" key="5">
    <source>
        <dbReference type="PROSITE" id="PS50893"/>
    </source>
</evidence>
<keyword evidence="3" id="KW-0547">Nucleotide-binding</keyword>
<dbReference type="PANTHER" id="PTHR46743">
    <property type="entry name" value="TEICHOIC ACIDS EXPORT ATP-BINDING PROTEIN TAGH"/>
    <property type="match status" value="1"/>
</dbReference>
<comment type="caution">
    <text evidence="6">The sequence shown here is derived from an EMBL/GenBank/DDBJ whole genome shotgun (WGS) entry which is preliminary data.</text>
</comment>
<evidence type="ECO:0000256" key="4">
    <source>
        <dbReference type="ARBA" id="ARBA00022840"/>
    </source>
</evidence>
<dbReference type="Pfam" id="PF00005">
    <property type="entry name" value="ABC_tran"/>
    <property type="match status" value="1"/>
</dbReference>
<evidence type="ECO:0000313" key="6">
    <source>
        <dbReference type="EMBL" id="HEB97406.1"/>
    </source>
</evidence>
<dbReference type="GO" id="GO:0005524">
    <property type="term" value="F:ATP binding"/>
    <property type="evidence" value="ECO:0007669"/>
    <property type="project" value="UniProtKB-KW"/>
</dbReference>
<dbReference type="SMART" id="SM00382">
    <property type="entry name" value="AAA"/>
    <property type="match status" value="1"/>
</dbReference>
<keyword evidence="2" id="KW-0813">Transport</keyword>